<dbReference type="PRINTS" id="PR01415">
    <property type="entry name" value="ANKYRIN"/>
</dbReference>
<dbReference type="GO" id="GO:2000304">
    <property type="term" value="P:positive regulation of ceramide biosynthetic process"/>
    <property type="evidence" value="ECO:0007669"/>
    <property type="project" value="TreeGrafter"/>
</dbReference>
<feature type="short sequence motif" description="GXSXG" evidence="8">
    <location>
        <begin position="535"/>
        <end position="539"/>
    </location>
</feature>
<dbReference type="PANTHER" id="PTHR24139">
    <property type="entry name" value="CALCIUM-INDEPENDENT PHOSPHOLIPASE A2"/>
    <property type="match status" value="1"/>
</dbReference>
<dbReference type="PANTHER" id="PTHR24139:SF34">
    <property type="entry name" value="85_88 KDA CALCIUM-INDEPENDENT PHOSPHOLIPASE A2"/>
    <property type="match status" value="1"/>
</dbReference>
<organism evidence="11 14">
    <name type="scientific">Geotrypetes seraphini</name>
    <name type="common">Gaboon caecilian</name>
    <name type="synonym">Caecilia seraphini</name>
    <dbReference type="NCBI Taxonomy" id="260995"/>
    <lineage>
        <taxon>Eukaryota</taxon>
        <taxon>Metazoa</taxon>
        <taxon>Chordata</taxon>
        <taxon>Craniata</taxon>
        <taxon>Vertebrata</taxon>
        <taxon>Euteleostomi</taxon>
        <taxon>Amphibia</taxon>
        <taxon>Gymnophiona</taxon>
        <taxon>Geotrypetes</taxon>
    </lineage>
</organism>
<feature type="domain" description="PNPLA" evidence="10">
    <location>
        <begin position="499"/>
        <end position="683"/>
    </location>
</feature>
<evidence type="ECO:0000256" key="5">
    <source>
        <dbReference type="ARBA" id="ARBA00023098"/>
    </source>
</evidence>
<dbReference type="AlphaFoldDB" id="A0A6P8QDR2"/>
<proteinExistence type="predicted"/>
<keyword evidence="11" id="KW-1185">Reference proteome</keyword>
<feature type="region of interest" description="Disordered" evidence="9">
    <location>
        <begin position="437"/>
        <end position="460"/>
    </location>
</feature>
<dbReference type="InterPro" id="IPR016035">
    <property type="entry name" value="Acyl_Trfase/lysoPLipase"/>
</dbReference>
<accession>A0A6P8QDR2</accession>
<name>A0A6P8QDR2_GEOSA</name>
<evidence type="ECO:0000256" key="2">
    <source>
        <dbReference type="ARBA" id="ARBA00022737"/>
    </source>
</evidence>
<feature type="active site" description="Nucleophile" evidence="8">
    <location>
        <position position="537"/>
    </location>
</feature>
<evidence type="ECO:0000256" key="7">
    <source>
        <dbReference type="PROSITE-ProRule" id="PRU00023"/>
    </source>
</evidence>
<keyword evidence="8" id="KW-0442">Lipid degradation</keyword>
<dbReference type="PROSITE" id="PS51635">
    <property type="entry name" value="PNPLA"/>
    <property type="match status" value="1"/>
</dbReference>
<evidence type="ECO:0000256" key="8">
    <source>
        <dbReference type="PROSITE-ProRule" id="PRU01161"/>
    </source>
</evidence>
<dbReference type="Gene3D" id="1.25.40.20">
    <property type="entry name" value="Ankyrin repeat-containing domain"/>
    <property type="match status" value="1"/>
</dbReference>
<evidence type="ECO:0000256" key="1">
    <source>
        <dbReference type="ARBA" id="ARBA00013278"/>
    </source>
</evidence>
<dbReference type="InterPro" id="IPR002110">
    <property type="entry name" value="Ankyrin_rpt"/>
</dbReference>
<evidence type="ECO:0000259" key="10">
    <source>
        <dbReference type="PROSITE" id="PS51635"/>
    </source>
</evidence>
<dbReference type="GO" id="GO:0047499">
    <property type="term" value="F:calcium-independent phospholipase A2 activity"/>
    <property type="evidence" value="ECO:0007669"/>
    <property type="project" value="InterPro"/>
</dbReference>
<protein>
    <recommendedName>
        <fullName evidence="1">phospholipase A2</fullName>
        <ecNumber evidence="1">3.1.1.4</ecNumber>
    </recommendedName>
</protein>
<dbReference type="OrthoDB" id="10021675at2759"/>
<dbReference type="GO" id="GO:0052816">
    <property type="term" value="F:long-chain fatty acyl-CoA hydrolase activity"/>
    <property type="evidence" value="ECO:0007669"/>
    <property type="project" value="TreeGrafter"/>
</dbReference>
<dbReference type="GO" id="GO:0016042">
    <property type="term" value="P:lipid catabolic process"/>
    <property type="evidence" value="ECO:0007669"/>
    <property type="project" value="UniProtKB-UniRule"/>
</dbReference>
<dbReference type="Pfam" id="PF12796">
    <property type="entry name" value="Ank_2"/>
    <property type="match status" value="2"/>
</dbReference>
<sequence>MNLFGRLVNTLSGVTNLLSNPYRVREVSLSEYTSCLQVRQDGRMILYQNNSSRSWDCLLVTPQMPQNAFRLFQLSSEPDAVQHFLEYSQKLRPFYECSREVLKTDALQQLTECLRNHPAWSLAHVAVEMGLRDSFKHNYILRCVNSTEHEDGCTPLHMACRKGDVECLHELVEECQARQDIADKKGETVFHYAARQNNPQIIEILAMNPSTGVNHLSQNGETPLHVACRLGKEGTVQALLRSQAKCDAIGRHGFPIHTAMKYVQKGCVETILDVSHSQVLAEDPCYGGTPLHWAKSAEMARLIIERGCNVNAISKTADTALHIMVKRSRFECSMVLLTHGANPNLKGEGGNTPLHLAMKRWPGVSSPHHPASCLLPTLQQDHLELIKALIVFGADVEIPNDFGETPGLLAARISKGTNRKVLLSLLYSVGAERCYPPTPEPTQLSSSSPPARPPPPRINSNNIGFQDFVYLATALGPMVRGYDSVDSTNDRLRIQDRLLCLDGGGIRGLVLIQLLLAIEKMAGRPIRELFDWISGTSTGGILALAIVHGKSMDYLRCLYFRMKDEVFKGSRPYESGPLEEFLKREFGEHTKMADVRKPKVIVTGTLADRHPAELHLFRNYDLLGTGRESPYKKVASFRPLIKPEEQLVWRAARSSGAAPTYFRPSGRFLDGGLLANNPTLDSLTEIHEYNKNLKQKGRGDEMKKLGVVVSLGTGKPPQVQVNSVDVFRPANPWELAKTVFGARELGKMVVDCCTDSDGRPVDIARAWCEMLDVPFFRLSPQFDTDVMLDEISDAILVNMLWETQIYIYQQRDTIQRLVQLLLGQ</sequence>
<keyword evidence="5 8" id="KW-0443">Lipid metabolism</keyword>
<evidence type="ECO:0000313" key="11">
    <source>
        <dbReference type="Proteomes" id="UP000515159"/>
    </source>
</evidence>
<dbReference type="RefSeq" id="XP_033785413.1">
    <property type="nucleotide sequence ID" value="XM_033929522.1"/>
</dbReference>
<evidence type="ECO:0000256" key="3">
    <source>
        <dbReference type="ARBA" id="ARBA00022801"/>
    </source>
</evidence>
<evidence type="ECO:0000313" key="14">
    <source>
        <dbReference type="RefSeq" id="XP_033785413.1"/>
    </source>
</evidence>
<feature type="repeat" description="ANK" evidence="7">
    <location>
        <begin position="151"/>
        <end position="184"/>
    </location>
</feature>
<dbReference type="PROSITE" id="PS50088">
    <property type="entry name" value="ANK_REPEAT"/>
    <property type="match status" value="3"/>
</dbReference>
<dbReference type="EC" id="3.1.1.4" evidence="1"/>
<dbReference type="Proteomes" id="UP000515159">
    <property type="component" value="Chromosome 2"/>
</dbReference>
<dbReference type="SMART" id="SM00248">
    <property type="entry name" value="ANK"/>
    <property type="match status" value="6"/>
</dbReference>
<feature type="repeat" description="ANK" evidence="7">
    <location>
        <begin position="316"/>
        <end position="348"/>
    </location>
</feature>
<dbReference type="Gene3D" id="3.40.1090.10">
    <property type="entry name" value="Cytosolic phospholipase A2 catalytic domain"/>
    <property type="match status" value="1"/>
</dbReference>
<gene>
    <name evidence="12 13 14" type="primary">PLA2G6</name>
</gene>
<dbReference type="RefSeq" id="XP_033785412.1">
    <property type="nucleotide sequence ID" value="XM_033929521.1"/>
</dbReference>
<reference evidence="12 13" key="1">
    <citation type="submission" date="2025-04" db="UniProtKB">
        <authorList>
            <consortium name="RefSeq"/>
        </authorList>
    </citation>
    <scope>IDENTIFICATION</scope>
</reference>
<evidence type="ECO:0000256" key="6">
    <source>
        <dbReference type="ARBA" id="ARBA00023422"/>
    </source>
</evidence>
<keyword evidence="4 7" id="KW-0040">ANK repeat</keyword>
<feature type="active site" description="Proton acceptor" evidence="8">
    <location>
        <position position="670"/>
    </location>
</feature>
<dbReference type="InterPro" id="IPR002641">
    <property type="entry name" value="PNPLA_dom"/>
</dbReference>
<dbReference type="CTD" id="8398"/>
<dbReference type="InterPro" id="IPR036770">
    <property type="entry name" value="Ankyrin_rpt-contain_sf"/>
</dbReference>
<evidence type="ECO:0000313" key="13">
    <source>
        <dbReference type="RefSeq" id="XP_033785412.1"/>
    </source>
</evidence>
<comment type="catalytic activity">
    <reaction evidence="6">
        <text>a 1,2-diacyl-sn-glycero-3-phosphocholine + H2O = a 1-acyl-sn-glycero-3-phosphocholine + a fatty acid + H(+)</text>
        <dbReference type="Rhea" id="RHEA:15801"/>
        <dbReference type="ChEBI" id="CHEBI:15377"/>
        <dbReference type="ChEBI" id="CHEBI:15378"/>
        <dbReference type="ChEBI" id="CHEBI:28868"/>
        <dbReference type="ChEBI" id="CHEBI:57643"/>
        <dbReference type="ChEBI" id="CHEBI:58168"/>
        <dbReference type="EC" id="3.1.1.4"/>
    </reaction>
    <physiologicalReaction direction="left-to-right" evidence="6">
        <dbReference type="Rhea" id="RHEA:15802"/>
    </physiologicalReaction>
</comment>
<dbReference type="SUPFAM" id="SSF48403">
    <property type="entry name" value="Ankyrin repeat"/>
    <property type="match status" value="1"/>
</dbReference>
<dbReference type="GO" id="GO:0005739">
    <property type="term" value="C:mitochondrion"/>
    <property type="evidence" value="ECO:0007669"/>
    <property type="project" value="TreeGrafter"/>
</dbReference>
<dbReference type="SUPFAM" id="SSF52151">
    <property type="entry name" value="FabD/lysophospholipase-like"/>
    <property type="match status" value="1"/>
</dbReference>
<dbReference type="Pfam" id="PF01734">
    <property type="entry name" value="Patatin"/>
    <property type="match status" value="1"/>
</dbReference>
<dbReference type="GO" id="GO:0035965">
    <property type="term" value="P:cardiolipin acyl-chain remodeling"/>
    <property type="evidence" value="ECO:0007669"/>
    <property type="project" value="TreeGrafter"/>
</dbReference>
<dbReference type="PROSITE" id="PS50297">
    <property type="entry name" value="ANK_REP_REGION"/>
    <property type="match status" value="2"/>
</dbReference>
<evidence type="ECO:0000256" key="9">
    <source>
        <dbReference type="SAM" id="MobiDB-lite"/>
    </source>
</evidence>
<feature type="short sequence motif" description="DGA/G" evidence="8">
    <location>
        <begin position="670"/>
        <end position="672"/>
    </location>
</feature>
<dbReference type="InterPro" id="IPR047148">
    <property type="entry name" value="PLPL9"/>
</dbReference>
<evidence type="ECO:0000313" key="12">
    <source>
        <dbReference type="RefSeq" id="XP_033785411.1"/>
    </source>
</evidence>
<keyword evidence="2" id="KW-0677">Repeat</keyword>
<dbReference type="CDD" id="cd07212">
    <property type="entry name" value="Pat_PNPLA9"/>
    <property type="match status" value="1"/>
</dbReference>
<feature type="repeat" description="ANK" evidence="7">
    <location>
        <begin position="219"/>
        <end position="251"/>
    </location>
</feature>
<dbReference type="GeneID" id="117353524"/>
<dbReference type="KEGG" id="gsh:117353524"/>
<evidence type="ECO:0000256" key="4">
    <source>
        <dbReference type="ARBA" id="ARBA00023043"/>
    </source>
</evidence>
<feature type="short sequence motif" description="GXGXXG" evidence="8">
    <location>
        <begin position="503"/>
        <end position="508"/>
    </location>
</feature>
<dbReference type="RefSeq" id="XP_033785411.1">
    <property type="nucleotide sequence ID" value="XM_033929520.1"/>
</dbReference>
<keyword evidence="3 8" id="KW-0378">Hydrolase</keyword>